<feature type="region of interest" description="Disordered" evidence="1">
    <location>
        <begin position="16"/>
        <end position="62"/>
    </location>
</feature>
<proteinExistence type="predicted"/>
<keyword evidence="3" id="KW-1185">Reference proteome</keyword>
<organism evidence="2 3">
    <name type="scientific">Lentzea roselyniae</name>
    <dbReference type="NCBI Taxonomy" id="531940"/>
    <lineage>
        <taxon>Bacteria</taxon>
        <taxon>Bacillati</taxon>
        <taxon>Actinomycetota</taxon>
        <taxon>Actinomycetes</taxon>
        <taxon>Pseudonocardiales</taxon>
        <taxon>Pseudonocardiaceae</taxon>
        <taxon>Lentzea</taxon>
    </lineage>
</organism>
<evidence type="ECO:0000256" key="1">
    <source>
        <dbReference type="SAM" id="MobiDB-lite"/>
    </source>
</evidence>
<sequence length="62" mass="6381">MEAITLGWPVETRETVCDETPASRATSPMETPRFLRPDGSGGGAPGEVSAAVNAVPPLPDMG</sequence>
<comment type="caution">
    <text evidence="2">The sequence shown here is derived from an EMBL/GenBank/DDBJ whole genome shotgun (WGS) entry which is preliminary data.</text>
</comment>
<evidence type="ECO:0000313" key="3">
    <source>
        <dbReference type="Proteomes" id="UP001500711"/>
    </source>
</evidence>
<dbReference type="EMBL" id="BAABBE010000009">
    <property type="protein sequence ID" value="GAA3646075.1"/>
    <property type="molecule type" value="Genomic_DNA"/>
</dbReference>
<protein>
    <submittedName>
        <fullName evidence="2">Uncharacterized protein</fullName>
    </submittedName>
</protein>
<reference evidence="3" key="1">
    <citation type="journal article" date="2019" name="Int. J. Syst. Evol. Microbiol.">
        <title>The Global Catalogue of Microorganisms (GCM) 10K type strain sequencing project: providing services to taxonomists for standard genome sequencing and annotation.</title>
        <authorList>
            <consortium name="The Broad Institute Genomics Platform"/>
            <consortium name="The Broad Institute Genome Sequencing Center for Infectious Disease"/>
            <person name="Wu L."/>
            <person name="Ma J."/>
        </authorList>
    </citation>
    <scope>NUCLEOTIDE SEQUENCE [LARGE SCALE GENOMIC DNA]</scope>
    <source>
        <strain evidence="3">JCM 17494</strain>
    </source>
</reference>
<evidence type="ECO:0000313" key="2">
    <source>
        <dbReference type="EMBL" id="GAA3646075.1"/>
    </source>
</evidence>
<dbReference type="Proteomes" id="UP001500711">
    <property type="component" value="Unassembled WGS sequence"/>
</dbReference>
<name>A0ABP7B1J2_9PSEU</name>
<gene>
    <name evidence="2" type="ORF">GCM10022267_35990</name>
</gene>
<accession>A0ABP7B1J2</accession>